<accession>A0AAV5LUM2</accession>
<name>A0AAV5LUM2_9ROSI</name>
<feature type="domain" description="DUF4283" evidence="1">
    <location>
        <begin position="137"/>
        <end position="216"/>
    </location>
</feature>
<dbReference type="InterPro" id="IPR025558">
    <property type="entry name" value="DUF4283"/>
</dbReference>
<dbReference type="PANTHER" id="PTHR33233:SF14">
    <property type="entry name" value="ENDONUCLEASE_EXONUCLEASE_PHOSPHATASE"/>
    <property type="match status" value="1"/>
</dbReference>
<dbReference type="AlphaFoldDB" id="A0AAV5LUM2"/>
<proteinExistence type="predicted"/>
<protein>
    <recommendedName>
        <fullName evidence="1">DUF4283 domain-containing protein</fullName>
    </recommendedName>
</protein>
<dbReference type="Gene3D" id="3.60.10.10">
    <property type="entry name" value="Endonuclease/exonuclease/phosphatase"/>
    <property type="match status" value="1"/>
</dbReference>
<evidence type="ECO:0000259" key="1">
    <source>
        <dbReference type="Pfam" id="PF14111"/>
    </source>
</evidence>
<organism evidence="2 3">
    <name type="scientific">Rubroshorea leprosula</name>
    <dbReference type="NCBI Taxonomy" id="152421"/>
    <lineage>
        <taxon>Eukaryota</taxon>
        <taxon>Viridiplantae</taxon>
        <taxon>Streptophyta</taxon>
        <taxon>Embryophyta</taxon>
        <taxon>Tracheophyta</taxon>
        <taxon>Spermatophyta</taxon>
        <taxon>Magnoliopsida</taxon>
        <taxon>eudicotyledons</taxon>
        <taxon>Gunneridae</taxon>
        <taxon>Pentapetalae</taxon>
        <taxon>rosids</taxon>
        <taxon>malvids</taxon>
        <taxon>Malvales</taxon>
        <taxon>Dipterocarpaceae</taxon>
        <taxon>Rubroshorea</taxon>
    </lineage>
</organism>
<reference evidence="2 3" key="1">
    <citation type="journal article" date="2021" name="Commun. Biol.">
        <title>The genome of Shorea leprosula (Dipterocarpaceae) highlights the ecological relevance of drought in aseasonal tropical rainforests.</title>
        <authorList>
            <person name="Ng K.K.S."/>
            <person name="Kobayashi M.J."/>
            <person name="Fawcett J.A."/>
            <person name="Hatakeyama M."/>
            <person name="Paape T."/>
            <person name="Ng C.H."/>
            <person name="Ang C.C."/>
            <person name="Tnah L.H."/>
            <person name="Lee C.T."/>
            <person name="Nishiyama T."/>
            <person name="Sese J."/>
            <person name="O'Brien M.J."/>
            <person name="Copetti D."/>
            <person name="Mohd Noor M.I."/>
            <person name="Ong R.C."/>
            <person name="Putra M."/>
            <person name="Sireger I.Z."/>
            <person name="Indrioko S."/>
            <person name="Kosugi Y."/>
            <person name="Izuno A."/>
            <person name="Isagi Y."/>
            <person name="Lee S.L."/>
            <person name="Shimizu K.K."/>
        </authorList>
    </citation>
    <scope>NUCLEOTIDE SEQUENCE [LARGE SCALE GENOMIC DNA]</scope>
    <source>
        <strain evidence="2">214</strain>
    </source>
</reference>
<comment type="caution">
    <text evidence="2">The sequence shown here is derived from an EMBL/GenBank/DDBJ whole genome shotgun (WGS) entry which is preliminary data.</text>
</comment>
<dbReference type="InterPro" id="IPR036691">
    <property type="entry name" value="Endo/exonu/phosph_ase_sf"/>
</dbReference>
<dbReference type="SUPFAM" id="SSF56219">
    <property type="entry name" value="DNase I-like"/>
    <property type="match status" value="1"/>
</dbReference>
<sequence>MGFKIEELGHLKSDLATTRVDVAGSLLELAGSGRVCGAVDHGSAQDLKKSDVVALDGKVDKGNKEMNSETQPSIIQMNLFSGKRKLVPLKPLRSWSAVVEGNRDIGKGWDLQYVKPHDPTGAVVITEDEWVTRSKIWENALVGYVLRFKPAFKDMANFLNNRWKEFQVLKVFVLRNGVFLFDFSDGDAKQAVLEKRWTFNEHPLILKQWTPDFDLDNLDISKIPPMRCGTCRNLGHEERKCTAKAKKVWVSKKLVEEQVVKQVVSSRTLVGNDEVQDTMMQTVDNSANVKQSTLLQPSGKMILKSNGQCLVQSGLEVMSLVNLQNETGTSTSDKEMMQNVAGGTPSVDVKKFMISNKVQFLALLETRVKEENNNRVVQKLGSQWGWLNNYYSHCNVEGVKFLCTIVYAFNSFDGRVALWEKLRALDVASVPWIIFGDFNTTLHYGERVKLSGVVWGDTSKLFHFVSSMEVIDLQFSGAFFTCCNKQVENHRLWCKLDRELFGKTKEGIQVANVNVIQQGRVLIAEEAEELCRPFTVKGVEIALFSIPSNKSPRPDGFTLGFYKIAWSIIRNGVIVAVLDFFNSGKLFKQINDMNINIVPKRIKEVLSMFVSCNQAAFVKAWDDIRVPRNEGGLGVKQLQHWNKVALGKLIWNICQNKESLWVRWVKVVLLRGENFWRSQIPVDCAWTWRQVYKLRPWLKNVIWMQVGDGRQVSLFYDWWASEERFCELISNAEIAFWAHSLMVCQWWDGLDWTIPDCFMRRHPILVRIIKSKKLSQQIDKVVWKPAKNGLFTISSCYEFLRVKHPKVEWHNIVRARTGNRERVLLVL</sequence>
<evidence type="ECO:0000313" key="2">
    <source>
        <dbReference type="EMBL" id="GKV40177.1"/>
    </source>
</evidence>
<keyword evidence="3" id="KW-1185">Reference proteome</keyword>
<dbReference type="Proteomes" id="UP001054252">
    <property type="component" value="Unassembled WGS sequence"/>
</dbReference>
<dbReference type="Pfam" id="PF14111">
    <property type="entry name" value="DUF4283"/>
    <property type="match status" value="1"/>
</dbReference>
<gene>
    <name evidence="2" type="ORF">SLEP1_g47845</name>
</gene>
<evidence type="ECO:0000313" key="3">
    <source>
        <dbReference type="Proteomes" id="UP001054252"/>
    </source>
</evidence>
<dbReference type="EMBL" id="BPVZ01000139">
    <property type="protein sequence ID" value="GKV40177.1"/>
    <property type="molecule type" value="Genomic_DNA"/>
</dbReference>
<dbReference type="PANTHER" id="PTHR33233">
    <property type="entry name" value="ENDONUCLEASE/EXONUCLEASE/PHOSPHATASE"/>
    <property type="match status" value="1"/>
</dbReference>